<gene>
    <name evidence="4" type="ORF">HIM_08820</name>
</gene>
<proteinExistence type="predicted"/>
<name>A0A0F7ZM84_9HYPO</name>
<reference evidence="4 5" key="1">
    <citation type="journal article" date="2014" name="Genome Biol. Evol.">
        <title>Comparative genomics and transcriptomics analyses reveal divergent lifestyle features of nematode endoparasitic fungus Hirsutella minnesotensis.</title>
        <authorList>
            <person name="Lai Y."/>
            <person name="Liu K."/>
            <person name="Zhang X."/>
            <person name="Zhang X."/>
            <person name="Li K."/>
            <person name="Wang N."/>
            <person name="Shu C."/>
            <person name="Wu Y."/>
            <person name="Wang C."/>
            <person name="Bushley K.E."/>
            <person name="Xiang M."/>
            <person name="Liu X."/>
        </authorList>
    </citation>
    <scope>NUCLEOTIDE SEQUENCE [LARGE SCALE GENOMIC DNA]</scope>
    <source>
        <strain evidence="4 5">3608</strain>
    </source>
</reference>
<dbReference type="InterPro" id="IPR051609">
    <property type="entry name" value="NmrA/Isoflavone_reductase-like"/>
</dbReference>
<sequence length="307" mass="33968">MLVLIVGITGDLGQRLAHAALARGLRVRGLGRNPSKVKAEITPKLESFVVSKAYYDITAIDEAMSGVDAIICAYSMDPVLYLDGGLLMLRAAERAGVKIFVAPTWTSNWTNIKYGDFEIYDSIIAFADQAARTSTIRPVYIINGAFAEYTLASLASGVQTFETDGKTAKLHYWGNVAKQKLPWTTMDDSAAWTIELLMNNKAILGGKGGIFQFQSGFNSYEELAKIYQDVTGVKVSLVCEGNVAELEKALAHARKEKGKERFLEYLYLAWSRIAVEGLWQLQSPINLSHAKQPTTFEEHLRARSNKM</sequence>
<dbReference type="OrthoDB" id="419598at2759"/>
<dbReference type="EMBL" id="KQ030561">
    <property type="protein sequence ID" value="KJZ71800.1"/>
    <property type="molecule type" value="Genomic_DNA"/>
</dbReference>
<evidence type="ECO:0000313" key="5">
    <source>
        <dbReference type="Proteomes" id="UP000054481"/>
    </source>
</evidence>
<protein>
    <recommendedName>
        <fullName evidence="3">NmrA-like domain-containing protein</fullName>
    </recommendedName>
</protein>
<dbReference type="GO" id="GO:0016491">
    <property type="term" value="F:oxidoreductase activity"/>
    <property type="evidence" value="ECO:0007669"/>
    <property type="project" value="UniProtKB-KW"/>
</dbReference>
<evidence type="ECO:0000256" key="1">
    <source>
        <dbReference type="ARBA" id="ARBA00022857"/>
    </source>
</evidence>
<feature type="domain" description="NmrA-like" evidence="3">
    <location>
        <begin position="2"/>
        <end position="236"/>
    </location>
</feature>
<dbReference type="Proteomes" id="UP000054481">
    <property type="component" value="Unassembled WGS sequence"/>
</dbReference>
<keyword evidence="1" id="KW-0521">NADP</keyword>
<evidence type="ECO:0000259" key="3">
    <source>
        <dbReference type="Pfam" id="PF05368"/>
    </source>
</evidence>
<dbReference type="PANTHER" id="PTHR47706:SF9">
    <property type="entry name" value="NMRA-LIKE DOMAIN-CONTAINING PROTEIN-RELATED"/>
    <property type="match status" value="1"/>
</dbReference>
<evidence type="ECO:0000256" key="2">
    <source>
        <dbReference type="ARBA" id="ARBA00023002"/>
    </source>
</evidence>
<dbReference type="InterPro" id="IPR008030">
    <property type="entry name" value="NmrA-like"/>
</dbReference>
<dbReference type="SUPFAM" id="SSF51735">
    <property type="entry name" value="NAD(P)-binding Rossmann-fold domains"/>
    <property type="match status" value="1"/>
</dbReference>
<keyword evidence="2" id="KW-0560">Oxidoreductase</keyword>
<dbReference type="Gene3D" id="3.40.50.720">
    <property type="entry name" value="NAD(P)-binding Rossmann-like Domain"/>
    <property type="match status" value="1"/>
</dbReference>
<dbReference type="InterPro" id="IPR036291">
    <property type="entry name" value="NAD(P)-bd_dom_sf"/>
</dbReference>
<evidence type="ECO:0000313" key="4">
    <source>
        <dbReference type="EMBL" id="KJZ71800.1"/>
    </source>
</evidence>
<dbReference type="PANTHER" id="PTHR47706">
    <property type="entry name" value="NMRA-LIKE FAMILY PROTEIN"/>
    <property type="match status" value="1"/>
</dbReference>
<accession>A0A0F7ZM84</accession>
<dbReference type="AlphaFoldDB" id="A0A0F7ZM84"/>
<keyword evidence="5" id="KW-1185">Reference proteome</keyword>
<dbReference type="Pfam" id="PF05368">
    <property type="entry name" value="NmrA"/>
    <property type="match status" value="1"/>
</dbReference>
<organism evidence="4 5">
    <name type="scientific">Hirsutella minnesotensis 3608</name>
    <dbReference type="NCBI Taxonomy" id="1043627"/>
    <lineage>
        <taxon>Eukaryota</taxon>
        <taxon>Fungi</taxon>
        <taxon>Dikarya</taxon>
        <taxon>Ascomycota</taxon>
        <taxon>Pezizomycotina</taxon>
        <taxon>Sordariomycetes</taxon>
        <taxon>Hypocreomycetidae</taxon>
        <taxon>Hypocreales</taxon>
        <taxon>Ophiocordycipitaceae</taxon>
        <taxon>Hirsutella</taxon>
    </lineage>
</organism>